<feature type="compositionally biased region" description="Polar residues" evidence="1">
    <location>
        <begin position="433"/>
        <end position="458"/>
    </location>
</feature>
<feature type="compositionally biased region" description="Polar residues" evidence="1">
    <location>
        <begin position="69"/>
        <end position="93"/>
    </location>
</feature>
<reference evidence="2" key="2">
    <citation type="journal article" date="2023" name="IMA Fungus">
        <title>Comparative genomic study of the Penicillium genus elucidates a diverse pangenome and 15 lateral gene transfer events.</title>
        <authorList>
            <person name="Petersen C."/>
            <person name="Sorensen T."/>
            <person name="Nielsen M.R."/>
            <person name="Sondergaard T.E."/>
            <person name="Sorensen J.L."/>
            <person name="Fitzpatrick D.A."/>
            <person name="Frisvad J.C."/>
            <person name="Nielsen K.L."/>
        </authorList>
    </citation>
    <scope>NUCLEOTIDE SEQUENCE</scope>
    <source>
        <strain evidence="2">IBT 30069</strain>
    </source>
</reference>
<comment type="caution">
    <text evidence="2">The sequence shown here is derived from an EMBL/GenBank/DDBJ whole genome shotgun (WGS) entry which is preliminary data.</text>
</comment>
<dbReference type="OrthoDB" id="5386674at2759"/>
<accession>A0A9W9FYA3</accession>
<reference evidence="2" key="1">
    <citation type="submission" date="2022-11" db="EMBL/GenBank/DDBJ databases">
        <authorList>
            <person name="Petersen C."/>
        </authorList>
    </citation>
    <scope>NUCLEOTIDE SEQUENCE</scope>
    <source>
        <strain evidence="2">IBT 30069</strain>
    </source>
</reference>
<gene>
    <name evidence="2" type="ORF">N7456_005404</name>
</gene>
<dbReference type="AlphaFoldDB" id="A0A9W9FYA3"/>
<evidence type="ECO:0000313" key="2">
    <source>
        <dbReference type="EMBL" id="KAJ5108729.1"/>
    </source>
</evidence>
<feature type="region of interest" description="Disordered" evidence="1">
    <location>
        <begin position="771"/>
        <end position="792"/>
    </location>
</feature>
<feature type="compositionally biased region" description="Basic residues" evidence="1">
    <location>
        <begin position="711"/>
        <end position="721"/>
    </location>
</feature>
<feature type="compositionally biased region" description="Basic and acidic residues" evidence="1">
    <location>
        <begin position="363"/>
        <end position="372"/>
    </location>
</feature>
<feature type="compositionally biased region" description="Low complexity" evidence="1">
    <location>
        <begin position="184"/>
        <end position="201"/>
    </location>
</feature>
<evidence type="ECO:0000256" key="1">
    <source>
        <dbReference type="SAM" id="MobiDB-lite"/>
    </source>
</evidence>
<feature type="compositionally biased region" description="Polar residues" evidence="1">
    <location>
        <begin position="536"/>
        <end position="556"/>
    </location>
</feature>
<feature type="region of interest" description="Disordered" evidence="1">
    <location>
        <begin position="363"/>
        <end position="724"/>
    </location>
</feature>
<keyword evidence="3" id="KW-1185">Reference proteome</keyword>
<name>A0A9W9FYA3_9EURO</name>
<feature type="region of interest" description="Disordered" evidence="1">
    <location>
        <begin position="1"/>
        <end position="139"/>
    </location>
</feature>
<organism evidence="2 3">
    <name type="scientific">Penicillium angulare</name>
    <dbReference type="NCBI Taxonomy" id="116970"/>
    <lineage>
        <taxon>Eukaryota</taxon>
        <taxon>Fungi</taxon>
        <taxon>Dikarya</taxon>
        <taxon>Ascomycota</taxon>
        <taxon>Pezizomycotina</taxon>
        <taxon>Eurotiomycetes</taxon>
        <taxon>Eurotiomycetidae</taxon>
        <taxon>Eurotiales</taxon>
        <taxon>Aspergillaceae</taxon>
        <taxon>Penicillium</taxon>
    </lineage>
</organism>
<dbReference type="Proteomes" id="UP001149165">
    <property type="component" value="Unassembled WGS sequence"/>
</dbReference>
<feature type="compositionally biased region" description="Low complexity" evidence="1">
    <location>
        <begin position="637"/>
        <end position="646"/>
    </location>
</feature>
<feature type="compositionally biased region" description="Basic and acidic residues" evidence="1">
    <location>
        <begin position="516"/>
        <end position="526"/>
    </location>
</feature>
<evidence type="ECO:0000313" key="3">
    <source>
        <dbReference type="Proteomes" id="UP001149165"/>
    </source>
</evidence>
<proteinExistence type="predicted"/>
<sequence>MSADPPRKRRSSLSGHFQRVFHVDSAEKKRRSFVQDTSKTESHQSWAPGDDQGHKSETTAPQSVPDETGISSLTFSSNSRITTLSTPGSTPSVQHFFPKDEDSTPQPMAEINNPNADRDNICSSPTWGKENARKERRATKRLEAERKELEKRLLQLEESQARLDNGIYDRNSRRLTKKNPPPSSERSSSAGSARGRLRSSSITAFFTGSRRASRSRASSANADDRHSASGTSGEGGAGGPPGPPAIGLALPERFGADVSRELANRHGTTLVPVSQLSLTKNLTSQQHSSRDSLQLQRSLHSTMKSDDLRENWRMAEAWQRGNGGRNSSSESLARKLDVLAGGQSRHQSNSTINLAVVDRDLVPTNTKEEKKSSKTSKHSAGSPKIEKPSHQPRSLLPKKSPLSDNTQALHDPSAPRITTARQLRDLSNAVPESGQTPRGANDIQSLTSLLDSISSNVPRKSRVEAPSPTHPRAYKSSPLAMNPNSPEDGDRSPKENYPMQSFPVQVPQPLRIGKPSKPEESRERNRQSAPARSWGIPQSRSIPTSNSPDTRNQTNSENRRSRVIPPAKHPGRRSLDEHIPKVGNSNAPIVIPAALSISPPHGSEGSKDKYPLPPRDIFEGRQTAEPWNEADHPRPPSSNSSHAASSYDTADEEVLDVPWKSPSHPPPNSTKQPVKKPSPPTETTPTKPQSVPPPHLRNNPPLAPNGPLSMLRRKPMQKVKPPRSDDVVAKLFVICCHCKYWHDMPSEVYAKLACPERLPSESRLVRTFSRKNSGKGRNSIFSADPNDPRRMPVPRRMHPESALGARGTLDAQGNGLGLGHGQSVPPTQPTTLYRPQCCWCAHNMSKTCCQGWSALVHMRERYH</sequence>
<dbReference type="EMBL" id="JAPQKH010000003">
    <property type="protein sequence ID" value="KAJ5108729.1"/>
    <property type="molecule type" value="Genomic_DNA"/>
</dbReference>
<protein>
    <submittedName>
        <fullName evidence="2">Uncharacterized protein</fullName>
    </submittedName>
</protein>
<feature type="region of interest" description="Disordered" evidence="1">
    <location>
        <begin position="156"/>
        <end position="249"/>
    </location>
</feature>